<proteinExistence type="predicted"/>
<keyword evidence="3" id="KW-1185">Reference proteome</keyword>
<dbReference type="PANTHER" id="PTHR12243">
    <property type="entry name" value="MADF DOMAIN TRANSCRIPTION FACTOR"/>
    <property type="match status" value="1"/>
</dbReference>
<dbReference type="Proteomes" id="UP001153636">
    <property type="component" value="Chromosome 7"/>
</dbReference>
<dbReference type="PROSITE" id="PS51029">
    <property type="entry name" value="MADF"/>
    <property type="match status" value="1"/>
</dbReference>
<evidence type="ECO:0000313" key="2">
    <source>
        <dbReference type="EMBL" id="CAH1112986.1"/>
    </source>
</evidence>
<dbReference type="SMART" id="SM00595">
    <property type="entry name" value="MADF"/>
    <property type="match status" value="1"/>
</dbReference>
<reference evidence="2" key="1">
    <citation type="submission" date="2022-01" db="EMBL/GenBank/DDBJ databases">
        <authorList>
            <person name="King R."/>
        </authorList>
    </citation>
    <scope>NUCLEOTIDE SEQUENCE</scope>
</reference>
<dbReference type="InterPro" id="IPR006578">
    <property type="entry name" value="MADF-dom"/>
</dbReference>
<gene>
    <name evidence="2" type="ORF">PSYICH_LOCUS13393</name>
</gene>
<sequence>MDEEYGYFEVTIGEECGSVNGYEHNNRNTETEDFAHESDFNGADFLSNRFVNAAVNQRDSTIEELLISFVESNPPLWNHRIPLMERTKTIKERLWVEIQIEFGDTDLSLAVLQKKWKNLRDTYIKTKAEVEVYVPTGASQKKRKRVCKHYESMKFLSDSVVPRR</sequence>
<dbReference type="EMBL" id="OV651819">
    <property type="protein sequence ID" value="CAH1112986.1"/>
    <property type="molecule type" value="Genomic_DNA"/>
</dbReference>
<dbReference type="GO" id="GO:0005667">
    <property type="term" value="C:transcription regulator complex"/>
    <property type="evidence" value="ECO:0007669"/>
    <property type="project" value="TreeGrafter"/>
</dbReference>
<dbReference type="InterPro" id="IPR039353">
    <property type="entry name" value="TF_Adf1"/>
</dbReference>
<organism evidence="2 3">
    <name type="scientific">Psylliodes chrysocephalus</name>
    <dbReference type="NCBI Taxonomy" id="3402493"/>
    <lineage>
        <taxon>Eukaryota</taxon>
        <taxon>Metazoa</taxon>
        <taxon>Ecdysozoa</taxon>
        <taxon>Arthropoda</taxon>
        <taxon>Hexapoda</taxon>
        <taxon>Insecta</taxon>
        <taxon>Pterygota</taxon>
        <taxon>Neoptera</taxon>
        <taxon>Endopterygota</taxon>
        <taxon>Coleoptera</taxon>
        <taxon>Polyphaga</taxon>
        <taxon>Cucujiformia</taxon>
        <taxon>Chrysomeloidea</taxon>
        <taxon>Chrysomelidae</taxon>
        <taxon>Galerucinae</taxon>
        <taxon>Alticini</taxon>
        <taxon>Psylliodes</taxon>
    </lineage>
</organism>
<name>A0A9P0GKF8_9CUCU</name>
<dbReference type="OrthoDB" id="6159213at2759"/>
<evidence type="ECO:0000259" key="1">
    <source>
        <dbReference type="PROSITE" id="PS51029"/>
    </source>
</evidence>
<dbReference type="GO" id="GO:0005634">
    <property type="term" value="C:nucleus"/>
    <property type="evidence" value="ECO:0007669"/>
    <property type="project" value="TreeGrafter"/>
</dbReference>
<feature type="domain" description="MADF" evidence="1">
    <location>
        <begin position="65"/>
        <end position="161"/>
    </location>
</feature>
<accession>A0A9P0GKF8</accession>
<dbReference type="Pfam" id="PF10545">
    <property type="entry name" value="MADF_DNA_bdg"/>
    <property type="match status" value="1"/>
</dbReference>
<dbReference type="AlphaFoldDB" id="A0A9P0GKF8"/>
<evidence type="ECO:0000313" key="3">
    <source>
        <dbReference type="Proteomes" id="UP001153636"/>
    </source>
</evidence>
<dbReference type="PANTHER" id="PTHR12243:SF67">
    <property type="entry name" value="COREPRESSOR OF PANGOLIN, ISOFORM A-RELATED"/>
    <property type="match status" value="1"/>
</dbReference>
<dbReference type="GO" id="GO:0006357">
    <property type="term" value="P:regulation of transcription by RNA polymerase II"/>
    <property type="evidence" value="ECO:0007669"/>
    <property type="project" value="TreeGrafter"/>
</dbReference>
<protein>
    <recommendedName>
        <fullName evidence="1">MADF domain-containing protein</fullName>
    </recommendedName>
</protein>